<feature type="region of interest" description="Disordered" evidence="1">
    <location>
        <begin position="1"/>
        <end position="30"/>
    </location>
</feature>
<dbReference type="AlphaFoldDB" id="R5UHW0"/>
<keyword evidence="2" id="KW-0472">Membrane</keyword>
<name>R5UHW0_MEDGN</name>
<protein>
    <submittedName>
        <fullName evidence="3">Uncharacterized protein</fullName>
    </submittedName>
</protein>
<feature type="transmembrane region" description="Helical" evidence="2">
    <location>
        <begin position="82"/>
        <end position="105"/>
    </location>
</feature>
<evidence type="ECO:0000256" key="2">
    <source>
        <dbReference type="SAM" id="Phobius"/>
    </source>
</evidence>
<evidence type="ECO:0000313" key="3">
    <source>
        <dbReference type="EMBL" id="CCZ68392.1"/>
    </source>
</evidence>
<gene>
    <name evidence="3" type="ORF">BN481_01193</name>
</gene>
<evidence type="ECO:0000256" key="1">
    <source>
        <dbReference type="SAM" id="MobiDB-lite"/>
    </source>
</evidence>
<dbReference type="Proteomes" id="UP000018114">
    <property type="component" value="Unassembled WGS sequence"/>
</dbReference>
<feature type="compositionally biased region" description="Basic and acidic residues" evidence="1">
    <location>
        <begin position="16"/>
        <end position="30"/>
    </location>
</feature>
<sequence>MTNRNLNRMKSKGTNKKVEVNDGMMEKESNEKLNTIPQMGGRIACHFIECIEKVNAISERKDSNTRLSVRQREKSPMFQNPFPLLFLRMFPFVTQLCLQVLFLTYPVRPSSIIGNWPT</sequence>
<accession>R5UHW0</accession>
<proteinExistence type="predicted"/>
<reference evidence="3" key="1">
    <citation type="submission" date="2012-11" db="EMBL/GenBank/DDBJ databases">
        <title>Dependencies among metagenomic species, viruses, plasmids and units of genetic variation.</title>
        <authorList>
            <person name="Nielsen H.B."/>
            <person name="Almeida M."/>
            <person name="Juncker A.S."/>
            <person name="Rasmussen S."/>
            <person name="Li J."/>
            <person name="Sunagawa S."/>
            <person name="Plichta D."/>
            <person name="Gautier L."/>
            <person name="Le Chatelier E."/>
            <person name="Peletier E."/>
            <person name="Bonde I."/>
            <person name="Nielsen T."/>
            <person name="Manichanh C."/>
            <person name="Arumugam M."/>
            <person name="Batto J."/>
            <person name="Santos M.B.Q.D."/>
            <person name="Blom N."/>
            <person name="Borruel N."/>
            <person name="Burgdorf K.S."/>
            <person name="Boumezbeur F."/>
            <person name="Casellas F."/>
            <person name="Dore J."/>
            <person name="Guarner F."/>
            <person name="Hansen T."/>
            <person name="Hildebrand F."/>
            <person name="Kaas R.S."/>
            <person name="Kennedy S."/>
            <person name="Kristiansen K."/>
            <person name="Kultima J.R."/>
            <person name="Leonard P."/>
            <person name="Levenez F."/>
            <person name="Lund O."/>
            <person name="Moumen B."/>
            <person name="Le Paslier D."/>
            <person name="Pons N."/>
            <person name="Pedersen O."/>
            <person name="Prifti E."/>
            <person name="Qin J."/>
            <person name="Raes J."/>
            <person name="Tap J."/>
            <person name="Tims S."/>
            <person name="Ussery D.W."/>
            <person name="Yamada T."/>
            <person name="MetaHit consortium"/>
            <person name="Renault P."/>
            <person name="Sicheritz-Ponten T."/>
            <person name="Bork P."/>
            <person name="Wang J."/>
            <person name="Brunak S."/>
            <person name="Ehrlich S.D."/>
        </authorList>
    </citation>
    <scope>NUCLEOTIDE SEQUENCE [LARGE SCALE GENOMIC DNA]</scope>
</reference>
<dbReference type="EMBL" id="CBAL010000129">
    <property type="protein sequence ID" value="CCZ68392.1"/>
    <property type="molecule type" value="Genomic_DNA"/>
</dbReference>
<keyword evidence="2" id="KW-1133">Transmembrane helix</keyword>
<keyword evidence="2" id="KW-0812">Transmembrane</keyword>
<comment type="caution">
    <text evidence="3">The sequence shown here is derived from an EMBL/GenBank/DDBJ whole genome shotgun (WGS) entry which is preliminary data.</text>
</comment>
<organism evidence="3">
    <name type="scientific">Mediterraneibacter gnavus CAG:126</name>
    <dbReference type="NCBI Taxonomy" id="1263106"/>
    <lineage>
        <taxon>Bacteria</taxon>
        <taxon>Bacillati</taxon>
        <taxon>Bacillota</taxon>
        <taxon>Clostridia</taxon>
        <taxon>Lachnospirales</taxon>
        <taxon>Lachnospiraceae</taxon>
        <taxon>Mediterraneibacter</taxon>
    </lineage>
</organism>